<feature type="transmembrane region" description="Helical" evidence="1">
    <location>
        <begin position="129"/>
        <end position="146"/>
    </location>
</feature>
<keyword evidence="1" id="KW-0472">Membrane</keyword>
<reference evidence="3" key="1">
    <citation type="journal article" date="2019" name="Int. J. Syst. Evol. Microbiol.">
        <title>The Global Catalogue of Microorganisms (GCM) 10K type strain sequencing project: providing services to taxonomists for standard genome sequencing and annotation.</title>
        <authorList>
            <consortium name="The Broad Institute Genomics Platform"/>
            <consortium name="The Broad Institute Genome Sequencing Center for Infectious Disease"/>
            <person name="Wu L."/>
            <person name="Ma J."/>
        </authorList>
    </citation>
    <scope>NUCLEOTIDE SEQUENCE [LARGE SCALE GENOMIC DNA]</scope>
    <source>
        <strain evidence="3">JCM 3380</strain>
    </source>
</reference>
<evidence type="ECO:0000256" key="1">
    <source>
        <dbReference type="SAM" id="Phobius"/>
    </source>
</evidence>
<proteinExistence type="predicted"/>
<keyword evidence="1" id="KW-1133">Transmembrane helix</keyword>
<dbReference type="Proteomes" id="UP001500416">
    <property type="component" value="Unassembled WGS sequence"/>
</dbReference>
<feature type="transmembrane region" description="Helical" evidence="1">
    <location>
        <begin position="152"/>
        <end position="172"/>
    </location>
</feature>
<feature type="transmembrane region" description="Helical" evidence="1">
    <location>
        <begin position="37"/>
        <end position="56"/>
    </location>
</feature>
<gene>
    <name evidence="2" type="ORF">GCM10010492_53030</name>
</gene>
<feature type="transmembrane region" description="Helical" evidence="1">
    <location>
        <begin position="68"/>
        <end position="87"/>
    </location>
</feature>
<protein>
    <recommendedName>
        <fullName evidence="4">Integral membrane protein</fullName>
    </recommendedName>
</protein>
<sequence>MLGAFVVAFVVTRVVTRLIRAGRGPFRDISVGGVHVHHQVFGIFLLLGTGATALVFRPADGWADATAVGFGIGAALTLDEFALWLRLDDVYWGPEGRRSVDAVLVAVVVGLLLLAGFSPFDDDPDDGSLAAVLVVAVNLVFAVAAILKGRTLLGICGLFVPLLALYATCRVARPGSPWARRWYRPGSRRLAKSLRRFPPDRRNRWDPVVDLFAGPR</sequence>
<accession>A0ABP3DYC2</accession>
<comment type="caution">
    <text evidence="2">The sequence shown here is derived from an EMBL/GenBank/DDBJ whole genome shotgun (WGS) entry which is preliminary data.</text>
</comment>
<keyword evidence="3" id="KW-1185">Reference proteome</keyword>
<feature type="transmembrane region" description="Helical" evidence="1">
    <location>
        <begin position="99"/>
        <end position="117"/>
    </location>
</feature>
<keyword evidence="1" id="KW-0812">Transmembrane</keyword>
<dbReference type="EMBL" id="BAAABU010000014">
    <property type="protein sequence ID" value="GAA0246837.1"/>
    <property type="molecule type" value="Genomic_DNA"/>
</dbReference>
<name>A0ABP3DYC2_9PSEU</name>
<evidence type="ECO:0000313" key="2">
    <source>
        <dbReference type="EMBL" id="GAA0246837.1"/>
    </source>
</evidence>
<evidence type="ECO:0000313" key="3">
    <source>
        <dbReference type="Proteomes" id="UP001500416"/>
    </source>
</evidence>
<organism evidence="2 3">
    <name type="scientific">Saccharothrix mutabilis subsp. mutabilis</name>
    <dbReference type="NCBI Taxonomy" id="66855"/>
    <lineage>
        <taxon>Bacteria</taxon>
        <taxon>Bacillati</taxon>
        <taxon>Actinomycetota</taxon>
        <taxon>Actinomycetes</taxon>
        <taxon>Pseudonocardiales</taxon>
        <taxon>Pseudonocardiaceae</taxon>
        <taxon>Saccharothrix</taxon>
    </lineage>
</organism>
<evidence type="ECO:0008006" key="4">
    <source>
        <dbReference type="Google" id="ProtNLM"/>
    </source>
</evidence>